<dbReference type="SUPFAM" id="SSF53448">
    <property type="entry name" value="Nucleotide-diphospho-sugar transferases"/>
    <property type="match status" value="2"/>
</dbReference>
<dbReference type="InterPro" id="IPR029044">
    <property type="entry name" value="Nucleotide-diphossugar_trans"/>
</dbReference>
<gene>
    <name evidence="3" type="primary">kfoC</name>
    <name evidence="3" type="ORF">CODIS_24060</name>
</gene>
<evidence type="ECO:0000313" key="4">
    <source>
        <dbReference type="Proteomes" id="UP000094769"/>
    </source>
</evidence>
<evidence type="ECO:0000259" key="2">
    <source>
        <dbReference type="Pfam" id="PF00535"/>
    </source>
</evidence>
<name>A0A7Z1AF10_9GAMM</name>
<dbReference type="Pfam" id="PF13489">
    <property type="entry name" value="Methyltransf_23"/>
    <property type="match status" value="1"/>
</dbReference>
<dbReference type="CDD" id="cd02440">
    <property type="entry name" value="AdoMet_MTases"/>
    <property type="match status" value="1"/>
</dbReference>
<sequence>MAEYDFKLDLNVENNSHTQLVKRIPTGSRVLELGCATGYMSDYLRREKDCYVVGVEIDRSMANRAKTVCDRVIVGDVQSRGWLKSLGDERFDIITCADILEHLRDPIALLKKLPDLLSDGGILLASLPNGAHASLRLELLEGRFTYEDTGLLDRTHLHLFTYSSLREMFARSGFRVNELTYTFHDMADSEIEKRLERMGFEASERGLALFHTPDAAAFQYIVSATPDSSVTVEEFPVLNDKPMQASVEVYRNLLDELHQAGSTAETRLKMVEERDGILQDQQQALGTLNDELVRHRDAMENAIREAREAHNALAKERSLRSELQSQLQIMDRSNRSMNHDLFWLKNDLKHTKKDLRAVVNSRGWRAYMALTKPLRLMRRFAPELKKLRKEPSLIGDWSRETVRLWKLGGLQAIREQLNTESSPTYDYSLWIRDVEPVGVPTLEMVEQLNEHPDRPFISIVMPVYNVDEYLLRAALDSVLAQSYEDWELCIADDASTRPHIKRVLDEYMRRYKRIKVICREENGHISNATNSAFSMASGDYVALMDHDDQLADFALYFVAQEIILNPHAEIVYSDEDKLNNEEVRFDHYFKPDFNPDLMRSHNMICHFGVYKRSLVDKVGGMREGFEGAQDYDLALRCLREIDPRKQVRHIPWILYHWRAIPESTASGGEAKSYAMDAALRAVKDDLEIRGLKADVTESEYIDGMIRVRYQLPDSQPLVSIIIPTRNGEQLLRQCIESIRDRSDYKSIEFIIVDNQSDDQATLTYLTELDRQDATKVLHYDHPFNFSAINNFAVEHASGELLCFMNDDIEVISPDWLGEMVSHGVRPEIGAVGARLWYPDDRLQHGGVVLGLGGVAGHAMKYSSKDNKGYMGRSVLIQNYTAVTAACLLLRREVFDAVGGFDSEHLAVAFNDVDLCIRIYQAGYYNLWTPYAELYHHEPASRGAEDTPEKQLRFSGEAEYMLEKYGPLLQRDPAYNPNLTRITEDFSLNWKGVDDEDDDV</sequence>
<dbReference type="CDD" id="cd04184">
    <property type="entry name" value="GT2_RfbC_Mx_like"/>
    <property type="match status" value="1"/>
</dbReference>
<organism evidence="3 4">
    <name type="scientific">Candidatus Thiodiazotropha endolucinida</name>
    <dbReference type="NCBI Taxonomy" id="1655433"/>
    <lineage>
        <taxon>Bacteria</taxon>
        <taxon>Pseudomonadati</taxon>
        <taxon>Pseudomonadota</taxon>
        <taxon>Gammaproteobacteria</taxon>
        <taxon>Chromatiales</taxon>
        <taxon>Sedimenticolaceae</taxon>
        <taxon>Candidatus Thiodiazotropha</taxon>
    </lineage>
</organism>
<reference evidence="3 4" key="1">
    <citation type="submission" date="2016-06" db="EMBL/GenBank/DDBJ databases">
        <title>Genome sequence of endosymbiont of Candidatus Endolucinida thiodiazotropha.</title>
        <authorList>
            <person name="Poehlein A."/>
            <person name="Koenig S."/>
            <person name="Heiden S.E."/>
            <person name="Thuermer A."/>
            <person name="Voget S."/>
            <person name="Daniel R."/>
            <person name="Markert S."/>
            <person name="Gros O."/>
            <person name="Schweder T."/>
        </authorList>
    </citation>
    <scope>NUCLEOTIDE SEQUENCE [LARGE SCALE GENOMIC DNA]</scope>
    <source>
        <strain evidence="3 4">COS</strain>
    </source>
</reference>
<accession>A0A7Z1AF10</accession>
<dbReference type="PANTHER" id="PTHR43685:SF2">
    <property type="entry name" value="GLYCOSYLTRANSFERASE 2-LIKE DOMAIN-CONTAINING PROTEIN"/>
    <property type="match status" value="1"/>
</dbReference>
<dbReference type="InterPro" id="IPR001173">
    <property type="entry name" value="Glyco_trans_2-like"/>
</dbReference>
<dbReference type="PANTHER" id="PTHR43685">
    <property type="entry name" value="GLYCOSYLTRANSFERASE"/>
    <property type="match status" value="1"/>
</dbReference>
<comment type="caution">
    <text evidence="3">The sequence shown here is derived from an EMBL/GenBank/DDBJ whole genome shotgun (WGS) entry which is preliminary data.</text>
</comment>
<evidence type="ECO:0000313" key="3">
    <source>
        <dbReference type="EMBL" id="ODJ87431.1"/>
    </source>
</evidence>
<feature type="domain" description="Glycosyltransferase 2-like" evidence="2">
    <location>
        <begin position="719"/>
        <end position="895"/>
    </location>
</feature>
<evidence type="ECO:0000256" key="1">
    <source>
        <dbReference type="SAM" id="Coils"/>
    </source>
</evidence>
<dbReference type="Gene3D" id="3.90.550.10">
    <property type="entry name" value="Spore Coat Polysaccharide Biosynthesis Protein SpsA, Chain A"/>
    <property type="match status" value="2"/>
</dbReference>
<feature type="coiled-coil region" evidence="1">
    <location>
        <begin position="278"/>
        <end position="319"/>
    </location>
</feature>
<dbReference type="SUPFAM" id="SSF53335">
    <property type="entry name" value="S-adenosyl-L-methionine-dependent methyltransferases"/>
    <property type="match status" value="1"/>
</dbReference>
<dbReference type="AlphaFoldDB" id="A0A7Z1AF10"/>
<protein>
    <submittedName>
        <fullName evidence="3">Chondroitin synthase</fullName>
    </submittedName>
</protein>
<dbReference type="Proteomes" id="UP000094769">
    <property type="component" value="Unassembled WGS sequence"/>
</dbReference>
<dbReference type="InterPro" id="IPR050834">
    <property type="entry name" value="Glycosyltransf_2"/>
</dbReference>
<proteinExistence type="predicted"/>
<dbReference type="GO" id="GO:0044010">
    <property type="term" value="P:single-species biofilm formation"/>
    <property type="evidence" value="ECO:0007669"/>
    <property type="project" value="TreeGrafter"/>
</dbReference>
<keyword evidence="4" id="KW-1185">Reference proteome</keyword>
<dbReference type="CDD" id="cd04186">
    <property type="entry name" value="GT_2_like_c"/>
    <property type="match status" value="1"/>
</dbReference>
<dbReference type="OrthoDB" id="9179784at2"/>
<dbReference type="RefSeq" id="WP_069124989.1">
    <property type="nucleotide sequence ID" value="NZ_MARB01000012.1"/>
</dbReference>
<dbReference type="Pfam" id="PF00535">
    <property type="entry name" value="Glycos_transf_2"/>
    <property type="match status" value="2"/>
</dbReference>
<keyword evidence="1" id="KW-0175">Coiled coil</keyword>
<feature type="domain" description="Glycosyltransferase 2-like" evidence="2">
    <location>
        <begin position="458"/>
        <end position="618"/>
    </location>
</feature>
<dbReference type="InterPro" id="IPR029063">
    <property type="entry name" value="SAM-dependent_MTases_sf"/>
</dbReference>
<dbReference type="EMBL" id="MARB01000012">
    <property type="protein sequence ID" value="ODJ87431.1"/>
    <property type="molecule type" value="Genomic_DNA"/>
</dbReference>
<dbReference type="Gene3D" id="3.40.50.150">
    <property type="entry name" value="Vaccinia Virus protein VP39"/>
    <property type="match status" value="1"/>
</dbReference>